<name>A0AAF0DN05_9EURO</name>
<dbReference type="GO" id="GO:0005680">
    <property type="term" value="C:anaphase-promoting complex"/>
    <property type="evidence" value="ECO:0007669"/>
    <property type="project" value="InterPro"/>
</dbReference>
<reference evidence="2" key="1">
    <citation type="submission" date="2023-03" db="EMBL/GenBank/DDBJ databases">
        <title>Emydomyces testavorans Genome Sequence.</title>
        <authorList>
            <person name="Hoyer L."/>
        </authorList>
    </citation>
    <scope>NUCLEOTIDE SEQUENCE</scope>
    <source>
        <strain evidence="2">16-2883</strain>
    </source>
</reference>
<dbReference type="Proteomes" id="UP001219355">
    <property type="component" value="Chromosome 5"/>
</dbReference>
<feature type="compositionally biased region" description="Acidic residues" evidence="1">
    <location>
        <begin position="164"/>
        <end position="227"/>
    </location>
</feature>
<dbReference type="AlphaFoldDB" id="A0AAF0DN05"/>
<feature type="region of interest" description="Disordered" evidence="1">
    <location>
        <begin position="345"/>
        <end position="376"/>
    </location>
</feature>
<protein>
    <recommendedName>
        <fullName evidence="4">Apc15p protein</fullName>
    </recommendedName>
</protein>
<feature type="region of interest" description="Disordered" evidence="1">
    <location>
        <begin position="143"/>
        <end position="291"/>
    </location>
</feature>
<feature type="compositionally biased region" description="Basic residues" evidence="1">
    <location>
        <begin position="354"/>
        <end position="365"/>
    </location>
</feature>
<evidence type="ECO:0000313" key="3">
    <source>
        <dbReference type="Proteomes" id="UP001219355"/>
    </source>
</evidence>
<feature type="compositionally biased region" description="Acidic residues" evidence="1">
    <location>
        <begin position="147"/>
        <end position="157"/>
    </location>
</feature>
<feature type="compositionally biased region" description="Acidic residues" evidence="1">
    <location>
        <begin position="259"/>
        <end position="273"/>
    </location>
</feature>
<feature type="region of interest" description="Disordered" evidence="1">
    <location>
        <begin position="21"/>
        <end position="42"/>
    </location>
</feature>
<dbReference type="InterPro" id="IPR008402">
    <property type="entry name" value="APC_su15/mnd2"/>
</dbReference>
<organism evidence="2 3">
    <name type="scientific">Emydomyces testavorans</name>
    <dbReference type="NCBI Taxonomy" id="2070801"/>
    <lineage>
        <taxon>Eukaryota</taxon>
        <taxon>Fungi</taxon>
        <taxon>Dikarya</taxon>
        <taxon>Ascomycota</taxon>
        <taxon>Pezizomycotina</taxon>
        <taxon>Eurotiomycetes</taxon>
        <taxon>Eurotiomycetidae</taxon>
        <taxon>Onygenales</taxon>
        <taxon>Nannizziopsiaceae</taxon>
        <taxon>Emydomyces</taxon>
    </lineage>
</organism>
<gene>
    <name evidence="2" type="ORF">PRK78_007312</name>
</gene>
<evidence type="ECO:0000313" key="2">
    <source>
        <dbReference type="EMBL" id="WEW61816.1"/>
    </source>
</evidence>
<keyword evidence="3" id="KW-1185">Reference proteome</keyword>
<dbReference type="EMBL" id="CP120631">
    <property type="protein sequence ID" value="WEW61816.1"/>
    <property type="molecule type" value="Genomic_DNA"/>
</dbReference>
<evidence type="ECO:0008006" key="4">
    <source>
        <dbReference type="Google" id="ProtNLM"/>
    </source>
</evidence>
<feature type="compositionally biased region" description="Acidic residues" evidence="1">
    <location>
        <begin position="235"/>
        <end position="247"/>
    </location>
</feature>
<sequence>MFSLPSIEPRDSHTLWFTPSQRSRRSGALHNNHPTNTHANARRNGHFRAPLLPPSSDSLAALMLEERALRIRKQNIASFGYSWIRPAGYPKTMQGIREEEAEREEAANAALEGEMEFTGEAGLDGGGDGVAAGQVENPEALEAMERDLDDEIPDADETGGGLVEDGEDGLDEDDLGEEDEEELMERDLDDDIPEGFELDDDGGGDFDNQVDLDDDIPSAPVNEEDDSMMERDLDAEIAEEGEDDDDSALQQEWEHTDTDADEDEDEDDSENDNYPDGARHDGANRYSFPAAHRVRSGVSALNENSPPLPPPVARHRETEAQRLFLERWSGEVGAEADDSMVAFRSSGTSDRNLRIPRIRTRRRRSMLSVESGDSIG</sequence>
<feature type="compositionally biased region" description="Low complexity" evidence="1">
    <location>
        <begin position="30"/>
        <end position="39"/>
    </location>
</feature>
<evidence type="ECO:0000256" key="1">
    <source>
        <dbReference type="SAM" id="MobiDB-lite"/>
    </source>
</evidence>
<dbReference type="GO" id="GO:0031145">
    <property type="term" value="P:anaphase-promoting complex-dependent catabolic process"/>
    <property type="evidence" value="ECO:0007669"/>
    <property type="project" value="InterPro"/>
</dbReference>
<dbReference type="Pfam" id="PF05841">
    <property type="entry name" value="Apc15p"/>
    <property type="match status" value="1"/>
</dbReference>
<proteinExistence type="predicted"/>
<accession>A0AAF0DN05</accession>